<keyword evidence="3" id="KW-1185">Reference proteome</keyword>
<sequence>MKMKKKIILGSVISCLFLSTATLCIASCANNSHLIKDMEKLFVAMEQWYKQTSDKHKSMIANKYYAEAKKIKNNFDEAKTDLERKYFIDEMIKLYDKAQKSQEPDNLAHVPQDQPPEGELVNKTEDDIRFTNNGKKWLASKLAYPNQFLIGQILGPNENYDGLMIYNWTAKINWNEALPHTHSHSYLKLELERVENQIDEGFKIVEAKDKNLRIIIKKDAQTGMKKAIMPNTLIRTTELDGIRQTGFDSIMLRFDGIGTSSDIVSIYKDEKRTEDKLERSIDRLYPPYIMDFELPVDYVQNKSSILLTAISFEHMHGINIGNQWTIQFKTPIEIIIETVE</sequence>
<keyword evidence="1" id="KW-0732">Signal</keyword>
<dbReference type="RefSeq" id="WP_263821656.1">
    <property type="nucleotide sequence ID" value="NZ_JAOXHL010000001.1"/>
</dbReference>
<comment type="caution">
    <text evidence="2">The sequence shown here is derived from an EMBL/GenBank/DDBJ whole genome shotgun (WGS) entry which is preliminary data.</text>
</comment>
<accession>A0ABT3BM54</accession>
<dbReference type="EMBL" id="JAOXHL010000001">
    <property type="protein sequence ID" value="MCV3728329.1"/>
    <property type="molecule type" value="Genomic_DNA"/>
</dbReference>
<dbReference type="Proteomes" id="UP001208245">
    <property type="component" value="Unassembled WGS sequence"/>
</dbReference>
<organism evidence="2 3">
    <name type="scientific">Ureaplasma miroungigenitalium</name>
    <dbReference type="NCBI Taxonomy" id="1042321"/>
    <lineage>
        <taxon>Bacteria</taxon>
        <taxon>Bacillati</taxon>
        <taxon>Mycoplasmatota</taxon>
        <taxon>Mycoplasmoidales</taxon>
        <taxon>Mycoplasmoidaceae</taxon>
        <taxon>Ureaplasma</taxon>
    </lineage>
</organism>
<evidence type="ECO:0000313" key="2">
    <source>
        <dbReference type="EMBL" id="MCV3728329.1"/>
    </source>
</evidence>
<feature type="signal peptide" evidence="1">
    <location>
        <begin position="1"/>
        <end position="26"/>
    </location>
</feature>
<name>A0ABT3BM54_9BACT</name>
<protein>
    <recommendedName>
        <fullName evidence="4">Lipoprotein</fullName>
    </recommendedName>
</protein>
<reference evidence="2 3" key="1">
    <citation type="journal article" date="2020" name="Int. J. Syst. Evol. Microbiol.">
        <title>Ureaplasma miroungigenitalium sp. nov. isolated from northern elephant seals (Mirounga angustirostris) and Ureaplasma zalophigenitalium sp. nov. isolated from California sea lions (Zalophus californianus).</title>
        <authorList>
            <person name="Volokhov D.V."/>
            <person name="Gulland F.M."/>
            <person name="Gao Y."/>
            <person name="Chizhikov V.E."/>
        </authorList>
    </citation>
    <scope>NUCLEOTIDE SEQUENCE [LARGE SCALE GENOMIC DNA]</scope>
    <source>
        <strain evidence="2 3">ES3182-GEN</strain>
    </source>
</reference>
<feature type="chain" id="PRO_5046781739" description="Lipoprotein" evidence="1">
    <location>
        <begin position="27"/>
        <end position="340"/>
    </location>
</feature>
<evidence type="ECO:0008006" key="4">
    <source>
        <dbReference type="Google" id="ProtNLM"/>
    </source>
</evidence>
<evidence type="ECO:0000313" key="3">
    <source>
        <dbReference type="Proteomes" id="UP001208245"/>
    </source>
</evidence>
<evidence type="ECO:0000256" key="1">
    <source>
        <dbReference type="SAM" id="SignalP"/>
    </source>
</evidence>
<proteinExistence type="predicted"/>
<gene>
    <name evidence="2" type="ORF">OF376_00810</name>
</gene>